<proteinExistence type="predicted"/>
<dbReference type="EMBL" id="CM037018">
    <property type="protein sequence ID" value="KAH7674890.1"/>
    <property type="molecule type" value="Genomic_DNA"/>
</dbReference>
<sequence length="101" mass="11488">MFPASILLNRSIIYLCFCCIESSCCLQRKDKSLSFGSEGFLMGVCYCYFWGIFGTAVTYYLQAWTIAARGPLFSARFSPLTTVITTTYTFLLLHENLYIGR</sequence>
<gene>
    <name evidence="1" type="ORF">IHE45_08G102400</name>
</gene>
<accession>A0ACB7VLN4</accession>
<organism evidence="1 2">
    <name type="scientific">Dioscorea alata</name>
    <name type="common">Purple yam</name>
    <dbReference type="NCBI Taxonomy" id="55571"/>
    <lineage>
        <taxon>Eukaryota</taxon>
        <taxon>Viridiplantae</taxon>
        <taxon>Streptophyta</taxon>
        <taxon>Embryophyta</taxon>
        <taxon>Tracheophyta</taxon>
        <taxon>Spermatophyta</taxon>
        <taxon>Magnoliopsida</taxon>
        <taxon>Liliopsida</taxon>
        <taxon>Dioscoreales</taxon>
        <taxon>Dioscoreaceae</taxon>
        <taxon>Dioscorea</taxon>
    </lineage>
</organism>
<name>A0ACB7VLN4_DIOAL</name>
<evidence type="ECO:0000313" key="2">
    <source>
        <dbReference type="Proteomes" id="UP000827976"/>
    </source>
</evidence>
<reference evidence="2" key="1">
    <citation type="journal article" date="2022" name="Nat. Commun.">
        <title>Chromosome evolution and the genetic basis of agronomically important traits in greater yam.</title>
        <authorList>
            <person name="Bredeson J.V."/>
            <person name="Lyons J.B."/>
            <person name="Oniyinde I.O."/>
            <person name="Okereke N.R."/>
            <person name="Kolade O."/>
            <person name="Nnabue I."/>
            <person name="Nwadili C.O."/>
            <person name="Hribova E."/>
            <person name="Parker M."/>
            <person name="Nwogha J."/>
            <person name="Shu S."/>
            <person name="Carlson J."/>
            <person name="Kariba R."/>
            <person name="Muthemba S."/>
            <person name="Knop K."/>
            <person name="Barton G.J."/>
            <person name="Sherwood A.V."/>
            <person name="Lopez-Montes A."/>
            <person name="Asiedu R."/>
            <person name="Jamnadass R."/>
            <person name="Muchugi A."/>
            <person name="Goodstein D."/>
            <person name="Egesi C.N."/>
            <person name="Featherston J."/>
            <person name="Asfaw A."/>
            <person name="Simpson G.G."/>
            <person name="Dolezel J."/>
            <person name="Hendre P.S."/>
            <person name="Van Deynze A."/>
            <person name="Kumar P.L."/>
            <person name="Obidiegwu J.E."/>
            <person name="Bhattacharjee R."/>
            <person name="Rokhsar D.S."/>
        </authorList>
    </citation>
    <scope>NUCLEOTIDE SEQUENCE [LARGE SCALE GENOMIC DNA]</scope>
    <source>
        <strain evidence="2">cv. TDa95/00328</strain>
    </source>
</reference>
<comment type="caution">
    <text evidence="1">The sequence shown here is derived from an EMBL/GenBank/DDBJ whole genome shotgun (WGS) entry which is preliminary data.</text>
</comment>
<keyword evidence="2" id="KW-1185">Reference proteome</keyword>
<evidence type="ECO:0000313" key="1">
    <source>
        <dbReference type="EMBL" id="KAH7674890.1"/>
    </source>
</evidence>
<protein>
    <submittedName>
        <fullName evidence="1">WAT1-related protein</fullName>
    </submittedName>
</protein>
<dbReference type="Proteomes" id="UP000827976">
    <property type="component" value="Chromosome 8"/>
</dbReference>